<accession>A0A5K7ZLL6</accession>
<evidence type="ECO:0000313" key="1">
    <source>
        <dbReference type="EMBL" id="BBO76917.1"/>
    </source>
</evidence>
<dbReference type="KEGG" id="dwd:DSCW_43340"/>
<dbReference type="Proteomes" id="UP000427769">
    <property type="component" value="Chromosome"/>
</dbReference>
<evidence type="ECO:0000313" key="2">
    <source>
        <dbReference type="Proteomes" id="UP000427769"/>
    </source>
</evidence>
<organism evidence="1 2">
    <name type="scientific">Desulfosarcina widdelii</name>
    <dbReference type="NCBI Taxonomy" id="947919"/>
    <lineage>
        <taxon>Bacteria</taxon>
        <taxon>Pseudomonadati</taxon>
        <taxon>Thermodesulfobacteriota</taxon>
        <taxon>Desulfobacteria</taxon>
        <taxon>Desulfobacterales</taxon>
        <taxon>Desulfosarcinaceae</taxon>
        <taxon>Desulfosarcina</taxon>
    </lineage>
</organism>
<keyword evidence="2" id="KW-1185">Reference proteome</keyword>
<reference evidence="1 2" key="1">
    <citation type="submission" date="2019-11" db="EMBL/GenBank/DDBJ databases">
        <title>Comparative genomics of hydrocarbon-degrading Desulfosarcina strains.</title>
        <authorList>
            <person name="Watanabe M."/>
            <person name="Kojima H."/>
            <person name="Fukui M."/>
        </authorList>
    </citation>
    <scope>NUCLEOTIDE SEQUENCE [LARGE SCALE GENOMIC DNA]</scope>
    <source>
        <strain evidence="1 2">PP31</strain>
    </source>
</reference>
<dbReference type="AlphaFoldDB" id="A0A5K7ZLL6"/>
<protein>
    <recommendedName>
        <fullName evidence="3">Phage capsid protein</fullName>
    </recommendedName>
</protein>
<evidence type="ECO:0008006" key="3">
    <source>
        <dbReference type="Google" id="ProtNLM"/>
    </source>
</evidence>
<name>A0A5K7ZLL6_9BACT</name>
<sequence>MALELVEDKSTEFIGLEVMPIFRTTLNTSTFPVIPIEAILAPDKDLSRAPRATYSRSDWEYERGTYKTSEKGTEEPIDDVERELFDAETAGSADFIATERAYKKILRNQEKRISSRMFNEANFTAHAVTNEWDNFSDATPIDDVNDATLSFRNQCGMLPDGLIISYSTFVNLKSCDQIVDRLKYSYPGTDINSMTASLLAQVLNVKSVLVGGAVCNSANKGQDAIITDLWSKEYAQLIKISSGPDISQPGVGRTFLWIEDSQENPIVEMYREEARRCDIVRVRHHVDEAFIQSKDESGNVVSDIAATCAYLLSNISTS</sequence>
<proteinExistence type="predicted"/>
<dbReference type="Gene3D" id="3.90.1690.10">
    <property type="entry name" value="phage-related protein like domain"/>
    <property type="match status" value="1"/>
</dbReference>
<dbReference type="EMBL" id="AP021875">
    <property type="protein sequence ID" value="BBO76917.1"/>
    <property type="molecule type" value="Genomic_DNA"/>
</dbReference>
<dbReference type="InterPro" id="IPR053738">
    <property type="entry name" value="Lambda_capsid_assembly"/>
</dbReference>
<gene>
    <name evidence="1" type="ORF">DSCW_43340</name>
</gene>